<accession>A0ABU6GY00</accession>
<evidence type="ECO:0000313" key="3">
    <source>
        <dbReference type="Proteomes" id="UP001344632"/>
    </source>
</evidence>
<evidence type="ECO:0000256" key="1">
    <source>
        <dbReference type="SAM" id="MobiDB-lite"/>
    </source>
</evidence>
<sequence>MPQLIRIRDHEQTDRPRPAVKLEGQDRKELVVSFQQQAGQPIDVDKQLIFGL</sequence>
<keyword evidence="3" id="KW-1185">Reference proteome</keyword>
<dbReference type="EMBL" id="JARLKZ010000025">
    <property type="protein sequence ID" value="MEC0243595.1"/>
    <property type="molecule type" value="Genomic_DNA"/>
</dbReference>
<name>A0ABU6GY00_9BACL</name>
<organism evidence="2 3">
    <name type="scientific">Paenibacillus dokdonensis</name>
    <dbReference type="NCBI Taxonomy" id="2567944"/>
    <lineage>
        <taxon>Bacteria</taxon>
        <taxon>Bacillati</taxon>
        <taxon>Bacillota</taxon>
        <taxon>Bacilli</taxon>
        <taxon>Bacillales</taxon>
        <taxon>Paenibacillaceae</taxon>
        <taxon>Paenibacillus</taxon>
    </lineage>
</organism>
<feature type="compositionally biased region" description="Basic and acidic residues" evidence="1">
    <location>
        <begin position="1"/>
        <end position="17"/>
    </location>
</feature>
<proteinExistence type="predicted"/>
<dbReference type="RefSeq" id="WP_326091315.1">
    <property type="nucleotide sequence ID" value="NZ_JARLKZ010000025.1"/>
</dbReference>
<reference evidence="2 3" key="1">
    <citation type="submission" date="2023-03" db="EMBL/GenBank/DDBJ databases">
        <title>Bacillus Genome Sequencing.</title>
        <authorList>
            <person name="Dunlap C."/>
        </authorList>
    </citation>
    <scope>NUCLEOTIDE SEQUENCE [LARGE SCALE GENOMIC DNA]</scope>
    <source>
        <strain evidence="2 3">BD-525</strain>
    </source>
</reference>
<evidence type="ECO:0000313" key="2">
    <source>
        <dbReference type="EMBL" id="MEC0243595.1"/>
    </source>
</evidence>
<comment type="caution">
    <text evidence="2">The sequence shown here is derived from an EMBL/GenBank/DDBJ whole genome shotgun (WGS) entry which is preliminary data.</text>
</comment>
<dbReference type="Proteomes" id="UP001344632">
    <property type="component" value="Unassembled WGS sequence"/>
</dbReference>
<feature type="region of interest" description="Disordered" evidence="1">
    <location>
        <begin position="1"/>
        <end position="22"/>
    </location>
</feature>
<gene>
    <name evidence="2" type="ORF">P4H66_27630</name>
</gene>
<protein>
    <submittedName>
        <fullName evidence="2">Uncharacterized protein</fullName>
    </submittedName>
</protein>